<gene>
    <name evidence="9" type="ORF">TTEB3V08_LOCUS9346</name>
</gene>
<accession>A0A7R9NYV2</accession>
<dbReference type="Pfam" id="PF06151">
    <property type="entry name" value="Trehalose_recp"/>
    <property type="match status" value="2"/>
</dbReference>
<feature type="transmembrane region" description="Helical" evidence="8">
    <location>
        <begin position="190"/>
        <end position="208"/>
    </location>
</feature>
<evidence type="ECO:0000256" key="8">
    <source>
        <dbReference type="SAM" id="Phobius"/>
    </source>
</evidence>
<evidence type="ECO:0000256" key="6">
    <source>
        <dbReference type="ARBA" id="ARBA00023136"/>
    </source>
</evidence>
<keyword evidence="6 8" id="KW-0472">Membrane</keyword>
<keyword evidence="5 8" id="KW-1133">Transmembrane helix</keyword>
<name>A0A7R9NYV2_9NEOP</name>
<organism evidence="9">
    <name type="scientific">Timema tahoe</name>
    <dbReference type="NCBI Taxonomy" id="61484"/>
    <lineage>
        <taxon>Eukaryota</taxon>
        <taxon>Metazoa</taxon>
        <taxon>Ecdysozoa</taxon>
        <taxon>Arthropoda</taxon>
        <taxon>Hexapoda</taxon>
        <taxon>Insecta</taxon>
        <taxon>Pterygota</taxon>
        <taxon>Neoptera</taxon>
        <taxon>Polyneoptera</taxon>
        <taxon>Phasmatodea</taxon>
        <taxon>Timematodea</taxon>
        <taxon>Timematoidea</taxon>
        <taxon>Timematidae</taxon>
        <taxon>Timema</taxon>
    </lineage>
</organism>
<keyword evidence="7" id="KW-0675">Receptor</keyword>
<protein>
    <submittedName>
        <fullName evidence="9">Uncharacterized protein</fullName>
    </submittedName>
</protein>
<dbReference type="GO" id="GO:0033041">
    <property type="term" value="F:sweet taste receptor activity"/>
    <property type="evidence" value="ECO:0007669"/>
    <property type="project" value="TreeGrafter"/>
</dbReference>
<evidence type="ECO:0000256" key="5">
    <source>
        <dbReference type="ARBA" id="ARBA00022989"/>
    </source>
</evidence>
<evidence type="ECO:0000256" key="1">
    <source>
        <dbReference type="ARBA" id="ARBA00004651"/>
    </source>
</evidence>
<dbReference type="InterPro" id="IPR009318">
    <property type="entry name" value="Gustatory_rcpt"/>
</dbReference>
<dbReference type="AlphaFoldDB" id="A0A7R9NYV2"/>
<dbReference type="PANTHER" id="PTHR21421">
    <property type="entry name" value="GUSTATORY RECEPTOR"/>
    <property type="match status" value="1"/>
</dbReference>
<reference evidence="9" key="1">
    <citation type="submission" date="2020-11" db="EMBL/GenBank/DDBJ databases">
        <authorList>
            <person name="Tran Van P."/>
        </authorList>
    </citation>
    <scope>NUCLEOTIDE SEQUENCE</scope>
</reference>
<evidence type="ECO:0000256" key="3">
    <source>
        <dbReference type="ARBA" id="ARBA00022475"/>
    </source>
</evidence>
<sequence>MLPVAPSYPSTSPSYITESEEIWQQLTESEHLLSNVKKIERGWLCSNGGPDVVRSYFVNNYSHVFGFTRYSHWKGAAVIFVNLVATFIWNYVDLFLILTTPFSSGSRGRPNGDLVHTLYFYFSLTYLLLRAFSVLLFAASVYDESKVPKKFLQSVPSKSYCKEVEIFLLEVCFGEVSFTGMRLFTINRSLILTVVSIIVSYQVILIQMSESTNHDTISANFNISTHCRE</sequence>
<keyword evidence="3" id="KW-1003">Cell membrane</keyword>
<evidence type="ECO:0000256" key="7">
    <source>
        <dbReference type="ARBA" id="ARBA00023170"/>
    </source>
</evidence>
<evidence type="ECO:0000256" key="4">
    <source>
        <dbReference type="ARBA" id="ARBA00022692"/>
    </source>
</evidence>
<evidence type="ECO:0000256" key="2">
    <source>
        <dbReference type="ARBA" id="ARBA00005327"/>
    </source>
</evidence>
<keyword evidence="4 8" id="KW-0812">Transmembrane</keyword>
<comment type="subcellular location">
    <subcellularLocation>
        <location evidence="1">Cell membrane</location>
        <topology evidence="1">Multi-pass membrane protein</topology>
    </subcellularLocation>
</comment>
<feature type="transmembrane region" description="Helical" evidence="8">
    <location>
        <begin position="76"/>
        <end position="98"/>
    </location>
</feature>
<dbReference type="PANTHER" id="PTHR21421:SF29">
    <property type="entry name" value="GUSTATORY RECEPTOR 5A FOR TREHALOSE-RELATED"/>
    <property type="match status" value="1"/>
</dbReference>
<proteinExistence type="inferred from homology"/>
<dbReference type="EMBL" id="OE004755">
    <property type="protein sequence ID" value="CAD7461437.1"/>
    <property type="molecule type" value="Genomic_DNA"/>
</dbReference>
<feature type="transmembrane region" description="Helical" evidence="8">
    <location>
        <begin position="118"/>
        <end position="142"/>
    </location>
</feature>
<evidence type="ECO:0000313" key="9">
    <source>
        <dbReference type="EMBL" id="CAD7461437.1"/>
    </source>
</evidence>
<dbReference type="GO" id="GO:0005886">
    <property type="term" value="C:plasma membrane"/>
    <property type="evidence" value="ECO:0007669"/>
    <property type="project" value="UniProtKB-SubCell"/>
</dbReference>
<comment type="similarity">
    <text evidence="2">Belongs to the insect chemoreceptor superfamily. Gustatory receptor (GR) family. Gr5a subfamily.</text>
</comment>